<keyword evidence="1" id="KW-0645">Protease</keyword>
<sequence length="91" mass="10142">MRRWDSEYNEIWERIEEIEDSIVRKQTLALSIGARELLFIKRELERSAAPGSAADSGSSIARRCCVAATAASRTATRAAEFHSSVRAAQRC</sequence>
<proteinExistence type="predicted"/>
<organism evidence="1 2">
    <name type="scientific">Olea europaea subsp. europaea</name>
    <dbReference type="NCBI Taxonomy" id="158383"/>
    <lineage>
        <taxon>Eukaryota</taxon>
        <taxon>Viridiplantae</taxon>
        <taxon>Streptophyta</taxon>
        <taxon>Embryophyta</taxon>
        <taxon>Tracheophyta</taxon>
        <taxon>Spermatophyta</taxon>
        <taxon>Magnoliopsida</taxon>
        <taxon>eudicotyledons</taxon>
        <taxon>Gunneridae</taxon>
        <taxon>Pentapetalae</taxon>
        <taxon>asterids</taxon>
        <taxon>lamiids</taxon>
        <taxon>Lamiales</taxon>
        <taxon>Oleaceae</taxon>
        <taxon>Oleeae</taxon>
        <taxon>Olea</taxon>
    </lineage>
</organism>
<dbReference type="Gramene" id="OE9A037825T1">
    <property type="protein sequence ID" value="OE9A037825C1"/>
    <property type="gene ID" value="OE9A037825"/>
</dbReference>
<gene>
    <name evidence="1" type="ORF">OLEA9_A037825</name>
</gene>
<comment type="caution">
    <text evidence="1">The sequence shown here is derived from an EMBL/GenBank/DDBJ whole genome shotgun (WGS) entry which is preliminary data.</text>
</comment>
<accession>A0A8S0S7X1</accession>
<keyword evidence="1" id="KW-0482">Metalloprotease</keyword>
<dbReference type="GO" id="GO:0008237">
    <property type="term" value="F:metallopeptidase activity"/>
    <property type="evidence" value="ECO:0007669"/>
    <property type="project" value="UniProtKB-KW"/>
</dbReference>
<protein>
    <submittedName>
        <fullName evidence="1">Probable inactive ATP-dependent zinc metalloprotease FTSHI 5, chloroplastic</fullName>
    </submittedName>
</protein>
<reference evidence="1 2" key="1">
    <citation type="submission" date="2019-12" db="EMBL/GenBank/DDBJ databases">
        <authorList>
            <person name="Alioto T."/>
            <person name="Alioto T."/>
            <person name="Gomez Garrido J."/>
        </authorList>
    </citation>
    <scope>NUCLEOTIDE SEQUENCE [LARGE SCALE GENOMIC DNA]</scope>
</reference>
<evidence type="ECO:0000313" key="1">
    <source>
        <dbReference type="EMBL" id="CAA2987215.1"/>
    </source>
</evidence>
<dbReference type="EMBL" id="CACTIH010003909">
    <property type="protein sequence ID" value="CAA2987215.1"/>
    <property type="molecule type" value="Genomic_DNA"/>
</dbReference>
<dbReference type="Proteomes" id="UP000594638">
    <property type="component" value="Unassembled WGS sequence"/>
</dbReference>
<dbReference type="AlphaFoldDB" id="A0A8S0S7X1"/>
<dbReference type="OrthoDB" id="1750500at2759"/>
<evidence type="ECO:0000313" key="2">
    <source>
        <dbReference type="Proteomes" id="UP000594638"/>
    </source>
</evidence>
<keyword evidence="2" id="KW-1185">Reference proteome</keyword>
<name>A0A8S0S7X1_OLEEU</name>
<keyword evidence="1" id="KW-0378">Hydrolase</keyword>